<sequence>MTLTAPDPQVAAGPLKLGIIDCDVHPLKLREHQQRGAGVLSYLPERWQRHASVAGVQRGGWAGGDRPRPREYGQRWDTETPGGGPPGSDPVFAAEQLLDKYEISAGLLNDLGAFQSAGLKGQPAGFSAAYCRALNEHRVDNWLKQDPRWYAALNIPYELPELAVQEIEFGMTQFDGYSSRFKQIMLAPDNLRPAGHPTYWPIYEACVEYGLPVTFHVQTGNRPTPSGGPSYYLEEHNDYAAMNFPLVASYIFEGVLDRFPDLKIVLIELGWSWAIPLAWRLDAAYRVLGDEVPHLRKKPSEYLRDHFWFGTQPMEEPEEDRHLDEVFDAFYDMGMGDHLMYASDYPHWDFDEPASLPANLSLEQRAAVLGGTAGKLYGIDLLPGQGYEVR</sequence>
<proteinExistence type="predicted"/>
<feature type="domain" description="Amidohydrolase-related" evidence="3">
    <location>
        <begin position="20"/>
        <end position="379"/>
    </location>
</feature>
<dbReference type="InterPro" id="IPR006680">
    <property type="entry name" value="Amidohydro-rel"/>
</dbReference>
<dbReference type="GO" id="GO:0005737">
    <property type="term" value="C:cytoplasm"/>
    <property type="evidence" value="ECO:0007669"/>
    <property type="project" value="TreeGrafter"/>
</dbReference>
<dbReference type="OrthoDB" id="8673173at2"/>
<reference evidence="4 5" key="1">
    <citation type="submission" date="2017-11" db="EMBL/GenBank/DDBJ databases">
        <title>Draft genome of actinobacteria isolated from guarana (Paullinia cupana (Mart.) Ducke.</title>
        <authorList>
            <person name="Siqueira K.A."/>
            <person name="Liotti R.G."/>
            <person name="Mendes T.A.O."/>
            <person name="Soares M.A."/>
        </authorList>
    </citation>
    <scope>NUCLEOTIDE SEQUENCE [LARGE SCALE GENOMIC DNA]</scope>
    <source>
        <strain evidence="4 5">193</strain>
    </source>
</reference>
<dbReference type="PANTHER" id="PTHR21240:SF28">
    <property type="entry name" value="ISO-OROTATE DECARBOXYLASE (EUROFUNG)"/>
    <property type="match status" value="1"/>
</dbReference>
<protein>
    <submittedName>
        <fullName evidence="4">Hydrolase</fullName>
    </submittedName>
</protein>
<organism evidence="4 5">
    <name type="scientific">Streptomyces shenzhenensis</name>
    <dbReference type="NCBI Taxonomy" id="943815"/>
    <lineage>
        <taxon>Bacteria</taxon>
        <taxon>Bacillati</taxon>
        <taxon>Actinomycetota</taxon>
        <taxon>Actinomycetes</taxon>
        <taxon>Kitasatosporales</taxon>
        <taxon>Streptomycetaceae</taxon>
        <taxon>Streptomyces</taxon>
    </lineage>
</organism>
<dbReference type="AlphaFoldDB" id="A0A3M0IC03"/>
<dbReference type="Gene3D" id="3.20.20.140">
    <property type="entry name" value="Metal-dependent hydrolases"/>
    <property type="match status" value="1"/>
</dbReference>
<keyword evidence="4" id="KW-0378">Hydrolase</keyword>
<feature type="compositionally biased region" description="Basic and acidic residues" evidence="2">
    <location>
        <begin position="65"/>
        <end position="78"/>
    </location>
</feature>
<evidence type="ECO:0000259" key="3">
    <source>
        <dbReference type="Pfam" id="PF04909"/>
    </source>
</evidence>
<dbReference type="Pfam" id="PF04909">
    <property type="entry name" value="Amidohydro_2"/>
    <property type="match status" value="1"/>
</dbReference>
<dbReference type="InterPro" id="IPR032465">
    <property type="entry name" value="ACMSD"/>
</dbReference>
<accession>A0A3M0IC03</accession>
<dbReference type="EMBL" id="PENI01000014">
    <property type="protein sequence ID" value="RMB83769.1"/>
    <property type="molecule type" value="Genomic_DNA"/>
</dbReference>
<name>A0A3M0IC03_9ACTN</name>
<keyword evidence="1" id="KW-0456">Lyase</keyword>
<evidence type="ECO:0000313" key="4">
    <source>
        <dbReference type="EMBL" id="RMB83769.1"/>
    </source>
</evidence>
<dbReference type="RefSeq" id="WP_121891395.1">
    <property type="nucleotide sequence ID" value="NZ_PENI01000014.1"/>
</dbReference>
<keyword evidence="5" id="KW-1185">Reference proteome</keyword>
<gene>
    <name evidence="4" type="ORF">CTZ28_21860</name>
</gene>
<evidence type="ECO:0000256" key="1">
    <source>
        <dbReference type="ARBA" id="ARBA00023239"/>
    </source>
</evidence>
<evidence type="ECO:0000256" key="2">
    <source>
        <dbReference type="SAM" id="MobiDB-lite"/>
    </source>
</evidence>
<dbReference type="SUPFAM" id="SSF51556">
    <property type="entry name" value="Metallo-dependent hydrolases"/>
    <property type="match status" value="1"/>
</dbReference>
<comment type="caution">
    <text evidence="4">The sequence shown here is derived from an EMBL/GenBank/DDBJ whole genome shotgun (WGS) entry which is preliminary data.</text>
</comment>
<dbReference type="GO" id="GO:0016787">
    <property type="term" value="F:hydrolase activity"/>
    <property type="evidence" value="ECO:0007669"/>
    <property type="project" value="UniProtKB-KW"/>
</dbReference>
<dbReference type="GO" id="GO:0016831">
    <property type="term" value="F:carboxy-lyase activity"/>
    <property type="evidence" value="ECO:0007669"/>
    <property type="project" value="InterPro"/>
</dbReference>
<dbReference type="Proteomes" id="UP000270471">
    <property type="component" value="Unassembled WGS sequence"/>
</dbReference>
<dbReference type="InterPro" id="IPR032466">
    <property type="entry name" value="Metal_Hydrolase"/>
</dbReference>
<dbReference type="GO" id="GO:0019748">
    <property type="term" value="P:secondary metabolic process"/>
    <property type="evidence" value="ECO:0007669"/>
    <property type="project" value="TreeGrafter"/>
</dbReference>
<dbReference type="PANTHER" id="PTHR21240">
    <property type="entry name" value="2-AMINO-3-CARBOXYLMUCONATE-6-SEMIALDEHYDE DECARBOXYLASE"/>
    <property type="match status" value="1"/>
</dbReference>
<evidence type="ECO:0000313" key="5">
    <source>
        <dbReference type="Proteomes" id="UP000270471"/>
    </source>
</evidence>
<feature type="region of interest" description="Disordered" evidence="2">
    <location>
        <begin position="56"/>
        <end position="87"/>
    </location>
</feature>